<dbReference type="GO" id="GO:0016020">
    <property type="term" value="C:membrane"/>
    <property type="evidence" value="ECO:0007669"/>
    <property type="project" value="UniProtKB-SubCell"/>
</dbReference>
<feature type="transmembrane region" description="Helical" evidence="6">
    <location>
        <begin position="443"/>
        <end position="464"/>
    </location>
</feature>
<evidence type="ECO:0008006" key="9">
    <source>
        <dbReference type="Google" id="ProtNLM"/>
    </source>
</evidence>
<feature type="transmembrane region" description="Helical" evidence="6">
    <location>
        <begin position="269"/>
        <end position="291"/>
    </location>
</feature>
<dbReference type="STRING" id="1442371.A0A0D2I524"/>
<sequence>MERAKDERAGSTTDTPTTAADGLYPTIAPKRKQFGMFAIVSLAFVICNSWAGVSGSIQLALLAGGPVTLIYSLLISGVVYLCIALSMAELASVYPTAGGQYHFTSILAPDSIRRSISYACGLVSLMSWIALGSSVTMIPAQQIPALVSTYNPGFAPHSWQIFLIYEAVALSVLIFNLFALKRNPWVHEVGFCLSIALFLISFIGILSRSRPKATSSFVWTTWINSTGWPDGICFILGLSTSCFMFIGLDAALHLAEECQDAARTVPKAVTSAIIIGFCTAFPYTISVLYGITDIQSVLTSTGYTPLKILKQCLHSADFATAITSGGIVMAFFVLNAIQETTSRLAWSFARDGGLIFSDSLEQIHPRLQVPVWSLLLTWGLLAVCGCIFMASSTGKSLPFNALVNSAIVLQQLSFLIPLALLLYRGRSAKFLPPSRAFALPRGFGMAVNVLAVLCTGVTTFFFNFPVLLPATGSNMNYTSAILGIGGILGVVNWILYARKHYRGPQIELESLAVRVGL</sequence>
<dbReference type="InterPro" id="IPR004840">
    <property type="entry name" value="Amino_acid_permease_CS"/>
</dbReference>
<reference evidence="7 8" key="1">
    <citation type="submission" date="2015-01" db="EMBL/GenBank/DDBJ databases">
        <title>The Genome Sequence of Fonsecaea multimorphosa CBS 102226.</title>
        <authorList>
            <consortium name="The Broad Institute Genomics Platform"/>
            <person name="Cuomo C."/>
            <person name="de Hoog S."/>
            <person name="Gorbushina A."/>
            <person name="Stielow B."/>
            <person name="Teixiera M."/>
            <person name="Abouelleil A."/>
            <person name="Chapman S.B."/>
            <person name="Priest M."/>
            <person name="Young S.K."/>
            <person name="Wortman J."/>
            <person name="Nusbaum C."/>
            <person name="Birren B."/>
        </authorList>
    </citation>
    <scope>NUCLEOTIDE SEQUENCE [LARGE SCALE GENOMIC DNA]</scope>
    <source>
        <strain evidence="7 8">CBS 102226</strain>
    </source>
</reference>
<comment type="subcellular location">
    <subcellularLocation>
        <location evidence="1">Membrane</location>
        <topology evidence="1">Multi-pass membrane protein</topology>
    </subcellularLocation>
</comment>
<dbReference type="Pfam" id="PF13520">
    <property type="entry name" value="AA_permease_2"/>
    <property type="match status" value="1"/>
</dbReference>
<evidence type="ECO:0000256" key="6">
    <source>
        <dbReference type="SAM" id="Phobius"/>
    </source>
</evidence>
<evidence type="ECO:0000256" key="1">
    <source>
        <dbReference type="ARBA" id="ARBA00004141"/>
    </source>
</evidence>
<dbReference type="OrthoDB" id="4476201at2759"/>
<accession>A0A0D2I524</accession>
<feature type="transmembrane region" description="Helical" evidence="6">
    <location>
        <begin position="369"/>
        <end position="390"/>
    </location>
</feature>
<keyword evidence="2" id="KW-0813">Transport</keyword>
<dbReference type="EMBL" id="KN848106">
    <property type="protein sequence ID" value="KIX92341.1"/>
    <property type="molecule type" value="Genomic_DNA"/>
</dbReference>
<dbReference type="GO" id="GO:0006865">
    <property type="term" value="P:amino acid transport"/>
    <property type="evidence" value="ECO:0007669"/>
    <property type="project" value="InterPro"/>
</dbReference>
<organism evidence="7 8">
    <name type="scientific">Fonsecaea multimorphosa CBS 102226</name>
    <dbReference type="NCBI Taxonomy" id="1442371"/>
    <lineage>
        <taxon>Eukaryota</taxon>
        <taxon>Fungi</taxon>
        <taxon>Dikarya</taxon>
        <taxon>Ascomycota</taxon>
        <taxon>Pezizomycotina</taxon>
        <taxon>Eurotiomycetes</taxon>
        <taxon>Chaetothyriomycetidae</taxon>
        <taxon>Chaetothyriales</taxon>
        <taxon>Herpotrichiellaceae</taxon>
        <taxon>Fonsecaea</taxon>
    </lineage>
</organism>
<evidence type="ECO:0000313" key="7">
    <source>
        <dbReference type="EMBL" id="KIX92341.1"/>
    </source>
</evidence>
<evidence type="ECO:0000313" key="8">
    <source>
        <dbReference type="Proteomes" id="UP000053411"/>
    </source>
</evidence>
<dbReference type="VEuPathDB" id="FungiDB:Z520_11949"/>
<keyword evidence="3 6" id="KW-0812">Transmembrane</keyword>
<evidence type="ECO:0000256" key="2">
    <source>
        <dbReference type="ARBA" id="ARBA00022448"/>
    </source>
</evidence>
<keyword evidence="8" id="KW-1185">Reference proteome</keyword>
<feature type="transmembrane region" description="Helical" evidence="6">
    <location>
        <begin position="34"/>
        <end position="57"/>
    </location>
</feature>
<dbReference type="PANTHER" id="PTHR45649:SF24">
    <property type="entry name" value="TRANSPORT PROTEIN, PUTATIVE (AFU_ORTHOLOGUE AFUA_2G15150)-RELATED"/>
    <property type="match status" value="1"/>
</dbReference>
<evidence type="ECO:0000256" key="4">
    <source>
        <dbReference type="ARBA" id="ARBA00022989"/>
    </source>
</evidence>
<keyword evidence="5 6" id="KW-0472">Membrane</keyword>
<dbReference type="GO" id="GO:0022857">
    <property type="term" value="F:transmembrane transporter activity"/>
    <property type="evidence" value="ECO:0007669"/>
    <property type="project" value="InterPro"/>
</dbReference>
<dbReference type="InterPro" id="IPR002293">
    <property type="entry name" value="AA/rel_permease1"/>
</dbReference>
<feature type="transmembrane region" description="Helical" evidence="6">
    <location>
        <begin position="318"/>
        <end position="337"/>
    </location>
</feature>
<dbReference type="PROSITE" id="PS00218">
    <property type="entry name" value="AMINO_ACID_PERMEASE_1"/>
    <property type="match status" value="1"/>
</dbReference>
<feature type="transmembrane region" description="Helical" evidence="6">
    <location>
        <begin position="476"/>
        <end position="496"/>
    </location>
</feature>
<proteinExistence type="predicted"/>
<dbReference type="RefSeq" id="XP_016626464.1">
    <property type="nucleotide sequence ID" value="XM_016782436.1"/>
</dbReference>
<feature type="transmembrane region" description="Helical" evidence="6">
    <location>
        <begin position="158"/>
        <end position="178"/>
    </location>
</feature>
<feature type="transmembrane region" description="Helical" evidence="6">
    <location>
        <begin position="227"/>
        <end position="248"/>
    </location>
</feature>
<keyword evidence="4 6" id="KW-1133">Transmembrane helix</keyword>
<name>A0A0D2I524_9EURO</name>
<dbReference type="NCBIfam" id="TIGR01167">
    <property type="entry name" value="LPXTG_anchor"/>
    <property type="match status" value="1"/>
</dbReference>
<evidence type="ECO:0000256" key="5">
    <source>
        <dbReference type="ARBA" id="ARBA00023136"/>
    </source>
</evidence>
<feature type="transmembrane region" description="Helical" evidence="6">
    <location>
        <begin position="115"/>
        <end position="138"/>
    </location>
</feature>
<dbReference type="AlphaFoldDB" id="A0A0D2I524"/>
<evidence type="ECO:0000256" key="3">
    <source>
        <dbReference type="ARBA" id="ARBA00022692"/>
    </source>
</evidence>
<protein>
    <recommendedName>
        <fullName evidence="9">Amino acid permease/ SLC12A domain-containing protein</fullName>
    </recommendedName>
</protein>
<dbReference type="PIRSF" id="PIRSF006060">
    <property type="entry name" value="AA_transporter"/>
    <property type="match status" value="1"/>
</dbReference>
<feature type="transmembrane region" description="Helical" evidence="6">
    <location>
        <begin position="402"/>
        <end position="423"/>
    </location>
</feature>
<dbReference type="Gene3D" id="1.20.1740.10">
    <property type="entry name" value="Amino acid/polyamine transporter I"/>
    <property type="match status" value="1"/>
</dbReference>
<dbReference type="Proteomes" id="UP000053411">
    <property type="component" value="Unassembled WGS sequence"/>
</dbReference>
<feature type="transmembrane region" description="Helical" evidence="6">
    <location>
        <begin position="69"/>
        <end position="94"/>
    </location>
</feature>
<dbReference type="GeneID" id="27717695"/>
<gene>
    <name evidence="7" type="ORF">Z520_11949</name>
</gene>
<feature type="transmembrane region" description="Helical" evidence="6">
    <location>
        <begin position="185"/>
        <end position="207"/>
    </location>
</feature>
<dbReference type="PANTHER" id="PTHR45649">
    <property type="entry name" value="AMINO-ACID PERMEASE BAT1"/>
    <property type="match status" value="1"/>
</dbReference>